<dbReference type="InterPro" id="IPR004532">
    <property type="entry name" value="Phe-tRNA-ligase_IIc_bsu_bact"/>
</dbReference>
<evidence type="ECO:0000256" key="12">
    <source>
        <dbReference type="ARBA" id="ARBA00033189"/>
    </source>
</evidence>
<dbReference type="Pfam" id="PF03484">
    <property type="entry name" value="B5"/>
    <property type="match status" value="1"/>
</dbReference>
<dbReference type="Gene3D" id="3.30.56.10">
    <property type="match status" value="2"/>
</dbReference>
<dbReference type="SUPFAM" id="SSF55681">
    <property type="entry name" value="Class II aaRS and biotin synthetases"/>
    <property type="match status" value="1"/>
</dbReference>
<dbReference type="InterPro" id="IPR005146">
    <property type="entry name" value="B3/B4_tRNA-bd"/>
</dbReference>
<dbReference type="PANTHER" id="PTHR10947:SF0">
    <property type="entry name" value="PHENYLALANINE--TRNA LIGASE BETA SUBUNIT"/>
    <property type="match status" value="1"/>
</dbReference>
<accession>A0A2M7QD68</accession>
<dbReference type="EC" id="6.1.1.20" evidence="4"/>
<dbReference type="GO" id="GO:0009328">
    <property type="term" value="C:phenylalanine-tRNA ligase complex"/>
    <property type="evidence" value="ECO:0007669"/>
    <property type="project" value="TreeGrafter"/>
</dbReference>
<keyword evidence="7" id="KW-0547">Nucleotide-binding</keyword>
<keyword evidence="9" id="KW-0460">Magnesium</keyword>
<dbReference type="InterPro" id="IPR020825">
    <property type="entry name" value="Phe-tRNA_synthase-like_B3/B4"/>
</dbReference>
<protein>
    <recommendedName>
        <fullName evidence="4">phenylalanine--tRNA ligase</fullName>
        <ecNumber evidence="4">6.1.1.20</ecNumber>
    </recommendedName>
    <alternativeName>
        <fullName evidence="12">Phenylalanyl-tRNA synthetase beta subunit</fullName>
    </alternativeName>
</protein>
<dbReference type="SUPFAM" id="SSF46955">
    <property type="entry name" value="Putative DNA-binding domain"/>
    <property type="match status" value="2"/>
</dbReference>
<dbReference type="AlphaFoldDB" id="A0A2M7QD68"/>
<comment type="subunit">
    <text evidence="3">Tetramer of two alpha and two beta subunits.</text>
</comment>
<comment type="similarity">
    <text evidence="2">Belongs to the phenylalanyl-tRNA synthetase beta subunit family. Type 1 subfamily.</text>
</comment>
<evidence type="ECO:0000256" key="8">
    <source>
        <dbReference type="ARBA" id="ARBA00022840"/>
    </source>
</evidence>
<dbReference type="NCBIfam" id="TIGR00472">
    <property type="entry name" value="pheT_bact"/>
    <property type="match status" value="1"/>
</dbReference>
<comment type="caution">
    <text evidence="15">The sequence shown here is derived from an EMBL/GenBank/DDBJ whole genome shotgun (WGS) entry which is preliminary data.</text>
</comment>
<dbReference type="SUPFAM" id="SSF56037">
    <property type="entry name" value="PheT/TilS domain"/>
    <property type="match status" value="1"/>
</dbReference>
<feature type="domain" description="B5" evidence="14">
    <location>
        <begin position="294"/>
        <end position="371"/>
    </location>
</feature>
<reference evidence="16" key="1">
    <citation type="submission" date="2017-09" db="EMBL/GenBank/DDBJ databases">
        <title>Depth-based differentiation of microbial function through sediment-hosted aquifers and enrichment of novel symbionts in the deep terrestrial subsurface.</title>
        <authorList>
            <person name="Probst A.J."/>
            <person name="Ladd B."/>
            <person name="Jarett J.K."/>
            <person name="Geller-Mcgrath D.E."/>
            <person name="Sieber C.M.K."/>
            <person name="Emerson J.B."/>
            <person name="Anantharaman K."/>
            <person name="Thomas B.C."/>
            <person name="Malmstrom R."/>
            <person name="Stieglmeier M."/>
            <person name="Klingl A."/>
            <person name="Woyke T."/>
            <person name="Ryan C.M."/>
            <person name="Banfield J.F."/>
        </authorList>
    </citation>
    <scope>NUCLEOTIDE SEQUENCE [LARGE SCALE GENOMIC DNA]</scope>
</reference>
<dbReference type="SMART" id="SM00874">
    <property type="entry name" value="B5"/>
    <property type="match status" value="1"/>
</dbReference>
<dbReference type="Gene3D" id="3.50.40.10">
    <property type="entry name" value="Phenylalanyl-trna Synthetase, Chain B, domain 3"/>
    <property type="match status" value="1"/>
</dbReference>
<evidence type="ECO:0000313" key="15">
    <source>
        <dbReference type="EMBL" id="PIY68818.1"/>
    </source>
</evidence>
<evidence type="ECO:0000256" key="7">
    <source>
        <dbReference type="ARBA" id="ARBA00022741"/>
    </source>
</evidence>
<dbReference type="GO" id="GO:0003723">
    <property type="term" value="F:RNA binding"/>
    <property type="evidence" value="ECO:0007669"/>
    <property type="project" value="InterPro"/>
</dbReference>
<comment type="cofactor">
    <cofactor evidence="1">
        <name>Mg(2+)</name>
        <dbReference type="ChEBI" id="CHEBI:18420"/>
    </cofactor>
</comment>
<dbReference type="Pfam" id="PF03483">
    <property type="entry name" value="B3_4"/>
    <property type="match status" value="1"/>
</dbReference>
<evidence type="ECO:0000256" key="3">
    <source>
        <dbReference type="ARBA" id="ARBA00011209"/>
    </source>
</evidence>
<evidence type="ECO:0000259" key="14">
    <source>
        <dbReference type="PROSITE" id="PS51483"/>
    </source>
</evidence>
<evidence type="ECO:0000313" key="16">
    <source>
        <dbReference type="Proteomes" id="UP000230108"/>
    </source>
</evidence>
<dbReference type="InterPro" id="IPR045864">
    <property type="entry name" value="aa-tRNA-synth_II/BPL/LPL"/>
</dbReference>
<comment type="catalytic activity">
    <reaction evidence="13">
        <text>tRNA(Phe) + L-phenylalanine + ATP = L-phenylalanyl-tRNA(Phe) + AMP + diphosphate + H(+)</text>
        <dbReference type="Rhea" id="RHEA:19413"/>
        <dbReference type="Rhea" id="RHEA-COMP:9668"/>
        <dbReference type="Rhea" id="RHEA-COMP:9699"/>
        <dbReference type="ChEBI" id="CHEBI:15378"/>
        <dbReference type="ChEBI" id="CHEBI:30616"/>
        <dbReference type="ChEBI" id="CHEBI:33019"/>
        <dbReference type="ChEBI" id="CHEBI:58095"/>
        <dbReference type="ChEBI" id="CHEBI:78442"/>
        <dbReference type="ChEBI" id="CHEBI:78531"/>
        <dbReference type="ChEBI" id="CHEBI:456215"/>
        <dbReference type="EC" id="6.1.1.20"/>
    </reaction>
</comment>
<gene>
    <name evidence="15" type="primary">pheT</name>
    <name evidence="15" type="ORF">COY90_03915</name>
</gene>
<keyword evidence="10" id="KW-0648">Protein biosynthesis</keyword>
<keyword evidence="8" id="KW-0067">ATP-binding</keyword>
<dbReference type="Pfam" id="PF17759">
    <property type="entry name" value="tRNA_synthFbeta"/>
    <property type="match status" value="1"/>
</dbReference>
<evidence type="ECO:0000256" key="13">
    <source>
        <dbReference type="ARBA" id="ARBA00049255"/>
    </source>
</evidence>
<dbReference type="InterPro" id="IPR045060">
    <property type="entry name" value="Phe-tRNA-ligase_IIc_bsu"/>
</dbReference>
<dbReference type="EMBL" id="PFLF01000083">
    <property type="protein sequence ID" value="PIY68818.1"/>
    <property type="molecule type" value="Genomic_DNA"/>
</dbReference>
<organism evidence="15 16">
    <name type="scientific">Candidatus Roizmanbacteria bacterium CG_4_10_14_0_8_um_filter_39_9</name>
    <dbReference type="NCBI Taxonomy" id="1974829"/>
    <lineage>
        <taxon>Bacteria</taxon>
        <taxon>Candidatus Roizmaniibacteriota</taxon>
    </lineage>
</organism>
<evidence type="ECO:0000256" key="11">
    <source>
        <dbReference type="ARBA" id="ARBA00023146"/>
    </source>
</evidence>
<dbReference type="InterPro" id="IPR041616">
    <property type="entry name" value="PheRS_beta_core"/>
</dbReference>
<keyword evidence="5 15" id="KW-0436">Ligase</keyword>
<keyword evidence="6" id="KW-0479">Metal-binding</keyword>
<evidence type="ECO:0000256" key="2">
    <source>
        <dbReference type="ARBA" id="ARBA00008653"/>
    </source>
</evidence>
<dbReference type="SMART" id="SM00873">
    <property type="entry name" value="B3_4"/>
    <property type="match status" value="1"/>
</dbReference>
<dbReference type="InterPro" id="IPR009061">
    <property type="entry name" value="DNA-bd_dom_put_sf"/>
</dbReference>
<evidence type="ECO:0000256" key="5">
    <source>
        <dbReference type="ARBA" id="ARBA00022598"/>
    </source>
</evidence>
<evidence type="ECO:0000256" key="4">
    <source>
        <dbReference type="ARBA" id="ARBA00012814"/>
    </source>
</evidence>
<proteinExistence type="inferred from homology"/>
<dbReference type="PANTHER" id="PTHR10947">
    <property type="entry name" value="PHENYLALANYL-TRNA SYNTHETASE BETA CHAIN AND LEUCINE-RICH REPEAT-CONTAINING PROTEIN 47"/>
    <property type="match status" value="1"/>
</dbReference>
<dbReference type="GO" id="GO:0004826">
    <property type="term" value="F:phenylalanine-tRNA ligase activity"/>
    <property type="evidence" value="ECO:0007669"/>
    <property type="project" value="UniProtKB-EC"/>
</dbReference>
<evidence type="ECO:0000256" key="9">
    <source>
        <dbReference type="ARBA" id="ARBA00022842"/>
    </source>
</evidence>
<dbReference type="GO" id="GO:0005524">
    <property type="term" value="F:ATP binding"/>
    <property type="evidence" value="ECO:0007669"/>
    <property type="project" value="UniProtKB-KW"/>
</dbReference>
<dbReference type="Gene3D" id="3.30.930.10">
    <property type="entry name" value="Bira Bifunctional Protein, Domain 2"/>
    <property type="match status" value="1"/>
</dbReference>
<dbReference type="PROSITE" id="PS51483">
    <property type="entry name" value="B5"/>
    <property type="match status" value="1"/>
</dbReference>
<name>A0A2M7QD68_9BACT</name>
<keyword evidence="11" id="KW-0030">Aminoacyl-tRNA synthetase</keyword>
<dbReference type="Proteomes" id="UP000230108">
    <property type="component" value="Unassembled WGS sequence"/>
</dbReference>
<evidence type="ECO:0000256" key="10">
    <source>
        <dbReference type="ARBA" id="ARBA00022917"/>
    </source>
</evidence>
<sequence>MNIRITHKWLLEYLDTNAAPVDIQKHLTLCGPSVERVDKIADDDWAYDIEITSNRIDTASVYGIAREAQAILKRAKFDAVLKPFSAPDVKGTDELSLFIEDKDKLCNRLLAVVIDNVNVLPSPEYMQSRLKEAGVRSLNNLIDITNYVMIETGHPVHVFDYDRIATGKLIIRHAKKGEELITLDNKKYKLNEWDVIIDDGTGRIIDLPGIMGTANSVVTSKTKRVVLFIESNDPTVIRKTSMTHGIRTMAATYNEKSPDPEIARTALLRGVSLLTTLARGTIASPVYDMVEHPKKEIDLSVSVAYINSRLGIVLTQKEMTEILFSLDFKVVTKNSDIIVLKIPTFRQPDVSIQEDVVEEIARIYGYYNFPNALQPSVYVKQPKEMEDLFVYSHKIKLFLKHLGLHEVLNYSMISKEMIEGVDMAIEDHLNLSNVMSEEIKYLRISLIPSLIKNIKLNEGRSSSINLFELAKVYLKTESEPPTELYKLGMVTTTSFVDLKGQVEGLMSELNIADYQISPSTNPLYAPGIQAKLSIGKTVLGEFGQLKASLKEKNALVSEVFAGELDFSELIANSKPISQYIPVHPYAVIKLDTTIEFSAQKTFAKFKDYAFRSSRILSKLQVVDTYKNKVTLRLYFSSPKENITEETAKKELKLLLTA</sequence>
<evidence type="ECO:0000256" key="6">
    <source>
        <dbReference type="ARBA" id="ARBA00022723"/>
    </source>
</evidence>
<evidence type="ECO:0000256" key="1">
    <source>
        <dbReference type="ARBA" id="ARBA00001946"/>
    </source>
</evidence>
<dbReference type="GO" id="GO:0000287">
    <property type="term" value="F:magnesium ion binding"/>
    <property type="evidence" value="ECO:0007669"/>
    <property type="project" value="InterPro"/>
</dbReference>
<dbReference type="InterPro" id="IPR005147">
    <property type="entry name" value="tRNA_synthase_B5-dom"/>
</dbReference>
<dbReference type="GO" id="GO:0006432">
    <property type="term" value="P:phenylalanyl-tRNA aminoacylation"/>
    <property type="evidence" value="ECO:0007669"/>
    <property type="project" value="InterPro"/>
</dbReference>